<comment type="caution">
    <text evidence="2">The sequence shown here is derived from an EMBL/GenBank/DDBJ whole genome shotgun (WGS) entry which is preliminary data.</text>
</comment>
<keyword evidence="3" id="KW-1185">Reference proteome</keyword>
<organism evidence="2 3">
    <name type="scientific">Campylobacter suis</name>
    <dbReference type="NCBI Taxonomy" id="2790657"/>
    <lineage>
        <taxon>Bacteria</taxon>
        <taxon>Pseudomonadati</taxon>
        <taxon>Campylobacterota</taxon>
        <taxon>Epsilonproteobacteria</taxon>
        <taxon>Campylobacterales</taxon>
        <taxon>Campylobacteraceae</taxon>
        <taxon>Campylobacter</taxon>
    </lineage>
</organism>
<gene>
    <name evidence="2" type="ORF">LMG8286_01559</name>
</gene>
<name>A0ABN7K8M7_9BACT</name>
<keyword evidence="1" id="KW-1133">Transmembrane helix</keyword>
<dbReference type="Proteomes" id="UP000789359">
    <property type="component" value="Unassembled WGS sequence"/>
</dbReference>
<evidence type="ECO:0000313" key="3">
    <source>
        <dbReference type="Proteomes" id="UP000789359"/>
    </source>
</evidence>
<feature type="transmembrane region" description="Helical" evidence="1">
    <location>
        <begin position="7"/>
        <end position="25"/>
    </location>
</feature>
<keyword evidence="1" id="KW-0472">Membrane</keyword>
<feature type="transmembrane region" description="Helical" evidence="1">
    <location>
        <begin position="31"/>
        <end position="50"/>
    </location>
</feature>
<dbReference type="RefSeq" id="WP_230057301.1">
    <property type="nucleotide sequence ID" value="NZ_CAJHOE010000004.1"/>
</dbReference>
<sequence length="128" mass="14852">MCCFGTRIFLLIFITVFSFGLNRLYPQVPVVFYYFILANLLAFLMMFLFFTARLPSFVKPNAIHYFSLIGGFLGSLCAMMIFKKFAKDSFTVVQILLFVIWIAALTLLVLNFSFVSEFFRELVYATPR</sequence>
<evidence type="ECO:0000313" key="2">
    <source>
        <dbReference type="EMBL" id="CAD7288858.1"/>
    </source>
</evidence>
<proteinExistence type="predicted"/>
<reference evidence="2 3" key="1">
    <citation type="submission" date="2020-11" db="EMBL/GenBank/DDBJ databases">
        <authorList>
            <person name="Peeters C."/>
        </authorList>
    </citation>
    <scope>NUCLEOTIDE SEQUENCE [LARGE SCALE GENOMIC DNA]</scope>
    <source>
        <strain evidence="2 3">LMG 8286</strain>
    </source>
</reference>
<evidence type="ECO:0008006" key="4">
    <source>
        <dbReference type="Google" id="ProtNLM"/>
    </source>
</evidence>
<protein>
    <recommendedName>
        <fullName evidence="4">DUF1294 domain-containing protein</fullName>
    </recommendedName>
</protein>
<feature type="transmembrane region" description="Helical" evidence="1">
    <location>
        <begin position="94"/>
        <end position="114"/>
    </location>
</feature>
<feature type="transmembrane region" description="Helical" evidence="1">
    <location>
        <begin position="62"/>
        <end position="82"/>
    </location>
</feature>
<keyword evidence="1" id="KW-0812">Transmembrane</keyword>
<accession>A0ABN7K8M7</accession>
<dbReference type="EMBL" id="CAJHOE010000004">
    <property type="protein sequence ID" value="CAD7288858.1"/>
    <property type="molecule type" value="Genomic_DNA"/>
</dbReference>
<evidence type="ECO:0000256" key="1">
    <source>
        <dbReference type="SAM" id="Phobius"/>
    </source>
</evidence>